<evidence type="ECO:0000256" key="6">
    <source>
        <dbReference type="SAM" id="MobiDB-lite"/>
    </source>
</evidence>
<dbReference type="InterPro" id="IPR013154">
    <property type="entry name" value="ADH-like_N"/>
</dbReference>
<dbReference type="Gene3D" id="3.90.180.10">
    <property type="entry name" value="Medium-chain alcohol dehydrogenases, catalytic domain"/>
    <property type="match status" value="1"/>
</dbReference>
<dbReference type="GO" id="GO:0030554">
    <property type="term" value="F:adenyl nucleotide binding"/>
    <property type="evidence" value="ECO:0007669"/>
    <property type="project" value="UniProtKB-ARBA"/>
</dbReference>
<keyword evidence="4" id="KW-0862">Zinc</keyword>
<protein>
    <submittedName>
        <fullName evidence="8">Alcohol dehydrogenase catalytic domain-containing protein</fullName>
    </submittedName>
</protein>
<evidence type="ECO:0000256" key="3">
    <source>
        <dbReference type="ARBA" id="ARBA00022723"/>
    </source>
</evidence>
<dbReference type="InterPro" id="IPR002328">
    <property type="entry name" value="ADH_Zn_CS"/>
</dbReference>
<dbReference type="GO" id="GO:0016616">
    <property type="term" value="F:oxidoreductase activity, acting on the CH-OH group of donors, NAD or NADP as acceptor"/>
    <property type="evidence" value="ECO:0007669"/>
    <property type="project" value="UniProtKB-ARBA"/>
</dbReference>
<keyword evidence="3" id="KW-0479">Metal-binding</keyword>
<dbReference type="AlphaFoldDB" id="A0ABD6B7D4"/>
<organism evidence="8 9">
    <name type="scientific">Halolamina salina</name>
    <dbReference type="NCBI Taxonomy" id="1220023"/>
    <lineage>
        <taxon>Archaea</taxon>
        <taxon>Methanobacteriati</taxon>
        <taxon>Methanobacteriota</taxon>
        <taxon>Stenosarchaea group</taxon>
        <taxon>Halobacteria</taxon>
        <taxon>Halobacteriales</taxon>
        <taxon>Haloferacaceae</taxon>
    </lineage>
</organism>
<keyword evidence="5" id="KW-0560">Oxidoreductase</keyword>
<evidence type="ECO:0000313" key="8">
    <source>
        <dbReference type="EMBL" id="MFD1526832.1"/>
    </source>
</evidence>
<dbReference type="PROSITE" id="PS00059">
    <property type="entry name" value="ADH_ZINC"/>
    <property type="match status" value="1"/>
</dbReference>
<proteinExistence type="inferred from homology"/>
<dbReference type="GO" id="GO:0044281">
    <property type="term" value="P:small molecule metabolic process"/>
    <property type="evidence" value="ECO:0007669"/>
    <property type="project" value="UniProtKB-ARBA"/>
</dbReference>
<name>A0ABD6B7D4_9EURY</name>
<gene>
    <name evidence="8" type="ORF">ACFR9S_11085</name>
</gene>
<comment type="cofactor">
    <cofactor evidence="1">
        <name>Zn(2+)</name>
        <dbReference type="ChEBI" id="CHEBI:29105"/>
    </cofactor>
</comment>
<feature type="non-terminal residue" evidence="8">
    <location>
        <position position="90"/>
    </location>
</feature>
<dbReference type="EMBL" id="JBHUDH010000122">
    <property type="protein sequence ID" value="MFD1526832.1"/>
    <property type="molecule type" value="Genomic_DNA"/>
</dbReference>
<evidence type="ECO:0000256" key="4">
    <source>
        <dbReference type="ARBA" id="ARBA00022833"/>
    </source>
</evidence>
<reference evidence="8 9" key="1">
    <citation type="journal article" date="2019" name="Int. J. Syst. Evol. Microbiol.">
        <title>The Global Catalogue of Microorganisms (GCM) 10K type strain sequencing project: providing services to taxonomists for standard genome sequencing and annotation.</title>
        <authorList>
            <consortium name="The Broad Institute Genomics Platform"/>
            <consortium name="The Broad Institute Genome Sequencing Center for Infectious Disease"/>
            <person name="Wu L."/>
            <person name="Ma J."/>
        </authorList>
    </citation>
    <scope>NUCLEOTIDE SEQUENCE [LARGE SCALE GENOMIC DNA]</scope>
    <source>
        <strain evidence="8 9">CGMCC 1.12285</strain>
    </source>
</reference>
<dbReference type="RefSeq" id="WP_379818657.1">
    <property type="nucleotide sequence ID" value="NZ_JBHUDH010000122.1"/>
</dbReference>
<feature type="region of interest" description="Disordered" evidence="6">
    <location>
        <begin position="1"/>
        <end position="22"/>
    </location>
</feature>
<comment type="caution">
    <text evidence="8">The sequence shown here is derived from an EMBL/GenBank/DDBJ whole genome shotgun (WGS) entry which is preliminary data.</text>
</comment>
<evidence type="ECO:0000259" key="7">
    <source>
        <dbReference type="Pfam" id="PF08240"/>
    </source>
</evidence>
<evidence type="ECO:0000256" key="1">
    <source>
        <dbReference type="ARBA" id="ARBA00001947"/>
    </source>
</evidence>
<dbReference type="PANTHER" id="PTHR43161">
    <property type="entry name" value="SORBITOL DEHYDROGENASE"/>
    <property type="match status" value="1"/>
</dbReference>
<evidence type="ECO:0000256" key="2">
    <source>
        <dbReference type="ARBA" id="ARBA00008072"/>
    </source>
</evidence>
<evidence type="ECO:0000313" key="9">
    <source>
        <dbReference type="Proteomes" id="UP001597111"/>
    </source>
</evidence>
<dbReference type="PANTHER" id="PTHR43161:SF9">
    <property type="entry name" value="SORBITOL DEHYDROGENASE"/>
    <property type="match status" value="1"/>
</dbReference>
<dbReference type="GO" id="GO:0043168">
    <property type="term" value="F:anion binding"/>
    <property type="evidence" value="ECO:0007669"/>
    <property type="project" value="UniProtKB-ARBA"/>
</dbReference>
<dbReference type="Pfam" id="PF08240">
    <property type="entry name" value="ADH_N"/>
    <property type="match status" value="1"/>
</dbReference>
<feature type="domain" description="Alcohol dehydrogenase-like N-terminal" evidence="7">
    <location>
        <begin position="24"/>
        <end position="87"/>
    </location>
</feature>
<evidence type="ECO:0000256" key="5">
    <source>
        <dbReference type="ARBA" id="ARBA00023002"/>
    </source>
</evidence>
<dbReference type="SUPFAM" id="SSF50129">
    <property type="entry name" value="GroES-like"/>
    <property type="match status" value="1"/>
</dbReference>
<accession>A0ABD6B7D4</accession>
<sequence length="90" mass="9862">MRAAVLTDPEEFEIEERERPEPDADEVLVKIRNVGICGSDVHYYEHGRIGDFVVENPLVLGHESAGEIVETGANVNGFEAGDRVTLEPGV</sequence>
<dbReference type="Proteomes" id="UP001597111">
    <property type="component" value="Unassembled WGS sequence"/>
</dbReference>
<comment type="similarity">
    <text evidence="2">Belongs to the zinc-containing alcohol dehydrogenase family.</text>
</comment>
<dbReference type="InterPro" id="IPR011032">
    <property type="entry name" value="GroES-like_sf"/>
</dbReference>
<keyword evidence="9" id="KW-1185">Reference proteome</keyword>
<dbReference type="GO" id="GO:0046872">
    <property type="term" value="F:metal ion binding"/>
    <property type="evidence" value="ECO:0007669"/>
    <property type="project" value="UniProtKB-KW"/>
</dbReference>